<dbReference type="NCBIfam" id="TIGR01681">
    <property type="entry name" value="HAD-SF-IIIC"/>
    <property type="match status" value="1"/>
</dbReference>
<evidence type="ECO:0000256" key="1">
    <source>
        <dbReference type="SAM" id="MobiDB-lite"/>
    </source>
</evidence>
<dbReference type="RefSeq" id="WP_051588321.1">
    <property type="nucleotide sequence ID" value="NZ_JFKE01000005.1"/>
</dbReference>
<proteinExistence type="predicted"/>
<dbReference type="Gene3D" id="3.40.50.1000">
    <property type="entry name" value="HAD superfamily/HAD-like"/>
    <property type="match status" value="1"/>
</dbReference>
<protein>
    <recommendedName>
        <fullName evidence="4">Carrier domain-containing protein</fullName>
    </recommendedName>
</protein>
<sequence>MTAPAIRELGQLAVLGSTNLDFFAAALGARAADHGIALQTQVPDFGTARMELLRPADQSPLKQAMAQGPAATVIVERAEDCLAEALLHPLSITEPEAYLDAALEPLMQMIASAREALPGPLLVFSLVAFHPPVLGLADAGQDHGAGALIAKANARLAAAVAEMADTYLLDAAAMLAEVGRAQADPGEFWHMARAPFSETFARHAANKVLGALLNLRGMTARMLVIDMDNTLWGGVLGEDGIEGIQIGGAYPGSAYRSFQQALRALADRGIALTLASKNDQDLALQALADHPEMALRPDDFVTHRINWTEKAINISEMLDEIALGPASCMFIDDNPVERGKVQGALPEVIVPDFPDSPAQLANWLLTNPFLECLQLTSSDIKRSAQYKTRVAEKTARAAFDNLDDFYRHLEMKLTIEPFGKTNRQRVLQLFQKTNQFNVTTRRHDATALDAIIAEGGHVFAIGAEDRNLPYELMGVLVLRDDAAMAAYADDPMLGVGRRDGAMWVDSFLLSCRILGRTLENAVLAWATGFAKSKGAHALLGQVINTKRNTPARGVFEGTGFARSHDAGEDGALWLWDLAGGAADVPDYFDVIEKPAEAAPNTLATKPNPLATKPNPLATKPNPLATKPNPLATKPNPLATKPNPLATKPNPLATKPNPLATKPNPLATGGNPLATKPNPLATGGLAAPAPKTGSGVPLPTFFRTFFKLDDAFDLQTADMDTVPGWDSMAHVRMIMELEINLGRKLPLEVAFTVSSFQDLERALASLDQEKAL</sequence>
<dbReference type="EMBL" id="JFKE01000005">
    <property type="protein sequence ID" value="KAJ54989.1"/>
    <property type="molecule type" value="Genomic_DNA"/>
</dbReference>
<dbReference type="InterPro" id="IPR010033">
    <property type="entry name" value="HAD_SF_ppase_IIIC"/>
</dbReference>
<dbReference type="OrthoDB" id="9815592at2"/>
<dbReference type="AlphaFoldDB" id="A0A037ZH99"/>
<dbReference type="NCBIfam" id="TIGR01686">
    <property type="entry name" value="FkbH"/>
    <property type="match status" value="1"/>
</dbReference>
<feature type="region of interest" description="Disordered" evidence="1">
    <location>
        <begin position="598"/>
        <end position="687"/>
    </location>
</feature>
<feature type="compositionally biased region" description="Low complexity" evidence="1">
    <location>
        <begin position="676"/>
        <end position="687"/>
    </location>
</feature>
<dbReference type="Gene3D" id="1.10.1200.10">
    <property type="entry name" value="ACP-like"/>
    <property type="match status" value="1"/>
</dbReference>
<dbReference type="InterPro" id="IPR036736">
    <property type="entry name" value="ACP-like_sf"/>
</dbReference>
<dbReference type="InterPro" id="IPR010037">
    <property type="entry name" value="FkbH_domain"/>
</dbReference>
<dbReference type="Gene3D" id="3.40.50.1110">
    <property type="entry name" value="SGNH hydrolase"/>
    <property type="match status" value="1"/>
</dbReference>
<gene>
    <name evidence="2" type="ORF">ACMU_14615</name>
</gene>
<dbReference type="GO" id="GO:0016788">
    <property type="term" value="F:hydrolase activity, acting on ester bonds"/>
    <property type="evidence" value="ECO:0007669"/>
    <property type="project" value="UniProtKB-ARBA"/>
</dbReference>
<dbReference type="InterPro" id="IPR036412">
    <property type="entry name" value="HAD-like_sf"/>
</dbReference>
<evidence type="ECO:0000313" key="3">
    <source>
        <dbReference type="Proteomes" id="UP000026249"/>
    </source>
</evidence>
<dbReference type="SUPFAM" id="SSF47336">
    <property type="entry name" value="ACP-like"/>
    <property type="match status" value="1"/>
</dbReference>
<accession>A0A037ZH99</accession>
<organism evidence="2 3">
    <name type="scientific">Actibacterium mucosum KCTC 23349</name>
    <dbReference type="NCBI Taxonomy" id="1454373"/>
    <lineage>
        <taxon>Bacteria</taxon>
        <taxon>Pseudomonadati</taxon>
        <taxon>Pseudomonadota</taxon>
        <taxon>Alphaproteobacteria</taxon>
        <taxon>Rhodobacterales</taxon>
        <taxon>Roseobacteraceae</taxon>
        <taxon>Actibacterium</taxon>
    </lineage>
</organism>
<evidence type="ECO:0000313" key="2">
    <source>
        <dbReference type="EMBL" id="KAJ54989.1"/>
    </source>
</evidence>
<dbReference type="Proteomes" id="UP000026249">
    <property type="component" value="Unassembled WGS sequence"/>
</dbReference>
<dbReference type="InterPro" id="IPR036514">
    <property type="entry name" value="SGNH_hydro_sf"/>
</dbReference>
<evidence type="ECO:0008006" key="4">
    <source>
        <dbReference type="Google" id="ProtNLM"/>
    </source>
</evidence>
<keyword evidence="3" id="KW-1185">Reference proteome</keyword>
<reference evidence="2 3" key="1">
    <citation type="submission" date="2014-03" db="EMBL/GenBank/DDBJ databases">
        <title>Draft Genome Sequence of Actibacterium mucosum KCTC 23349, a Marine Alphaproteobacterium with Complex Ionic Requirements Isolated from Mediterranean Seawater at Malvarrosa Beach, Valencia, Spain.</title>
        <authorList>
            <person name="Arahal D.R."/>
            <person name="Shao Z."/>
            <person name="Lai Q."/>
            <person name="Pujalte M.J."/>
        </authorList>
    </citation>
    <scope>NUCLEOTIDE SEQUENCE [LARGE SCALE GENOMIC DNA]</scope>
    <source>
        <strain evidence="2 3">KCTC 23349</strain>
    </source>
</reference>
<comment type="caution">
    <text evidence="2">The sequence shown here is derived from an EMBL/GenBank/DDBJ whole genome shotgun (WGS) entry which is preliminary data.</text>
</comment>
<dbReference type="SUPFAM" id="SSF56784">
    <property type="entry name" value="HAD-like"/>
    <property type="match status" value="1"/>
</dbReference>
<dbReference type="InterPro" id="IPR023214">
    <property type="entry name" value="HAD_sf"/>
</dbReference>
<name>A0A037ZH99_9RHOB</name>